<evidence type="ECO:0000313" key="3">
    <source>
        <dbReference type="Proteomes" id="UP000199041"/>
    </source>
</evidence>
<keyword evidence="1" id="KW-0732">Signal</keyword>
<dbReference type="InterPro" id="IPR008969">
    <property type="entry name" value="CarboxyPept-like_regulatory"/>
</dbReference>
<dbReference type="SUPFAM" id="SSF49464">
    <property type="entry name" value="Carboxypeptidase regulatory domain-like"/>
    <property type="match status" value="1"/>
</dbReference>
<protein>
    <submittedName>
        <fullName evidence="2">Outer membrane protein beta-barrel family protein</fullName>
    </submittedName>
</protein>
<dbReference type="RefSeq" id="WP_091392598.1">
    <property type="nucleotide sequence ID" value="NZ_FNQY01000001.1"/>
</dbReference>
<organism evidence="2 3">
    <name type="scientific">Arachidicoccus rhizosphaerae</name>
    <dbReference type="NCBI Taxonomy" id="551991"/>
    <lineage>
        <taxon>Bacteria</taxon>
        <taxon>Pseudomonadati</taxon>
        <taxon>Bacteroidota</taxon>
        <taxon>Chitinophagia</taxon>
        <taxon>Chitinophagales</taxon>
        <taxon>Chitinophagaceae</taxon>
        <taxon>Arachidicoccus</taxon>
    </lineage>
</organism>
<dbReference type="STRING" id="551991.SAMN05192529_101401"/>
<dbReference type="AlphaFoldDB" id="A0A1H3VTU1"/>
<dbReference type="Proteomes" id="UP000199041">
    <property type="component" value="Unassembled WGS sequence"/>
</dbReference>
<accession>A0A1H3VTU1</accession>
<dbReference type="EMBL" id="FNQY01000001">
    <property type="protein sequence ID" value="SDZ77508.1"/>
    <property type="molecule type" value="Genomic_DNA"/>
</dbReference>
<gene>
    <name evidence="2" type="ORF">SAMN05192529_101401</name>
</gene>
<evidence type="ECO:0000256" key="1">
    <source>
        <dbReference type="SAM" id="SignalP"/>
    </source>
</evidence>
<feature type="chain" id="PRO_5011467689" evidence="1">
    <location>
        <begin position="20"/>
        <end position="953"/>
    </location>
</feature>
<keyword evidence="3" id="KW-1185">Reference proteome</keyword>
<name>A0A1H3VTU1_9BACT</name>
<feature type="signal peptide" evidence="1">
    <location>
        <begin position="1"/>
        <end position="19"/>
    </location>
</feature>
<dbReference type="OrthoDB" id="606930at2"/>
<proteinExistence type="predicted"/>
<sequence>MRAILLGLFFTLVAFSTFAQSKQDKAKGATVKGIIYDSINDVPLNGASIVFYNKADSTIKGFAITDYAGAFASGDLPIKLPMYYVVTYTGYNPLSDSIRLDSMGSQLDLGKINIHQLAAGSLEDVVVKSVVPIKMNNDTLEINPDAFKLDSNAVVEDMLLRVPGMVVWSDGTITMNGKKIEKLLVDGKPFFGGDTKIATQNLPKNAIKKIQLYQQKDLTKIEGVDNDKKDSLYSMNVQLKEDKKKGMFGKVNAGYGTDQRYDGSGVLQVYNPKNQAGIAFGLDNTNKTSGIGNDAFLQNTFKQSFMYFGYGDPNLNGIKKNIWGSAKWQHSFNEANNGQFYSRLTGDYTFKHTDLDNTSSTQQTDNLLSYSQTSNANSTSHNSMNSHDANILYDRRNKYQNFINISSKFNHTSQENNSTSSNNVFRNDSAISANQVKNYSSSNGNNVSLNMMTTSNGWLNQDNSLNSYNLYLNSNYGSNNSFNHTENIFNSFVDTISSNTLIRNYNTNSDNFNVNANLRYNSLRQLLMGIYNFYNIQIGLNNGVGFSRNTMNSRVQDLDTVSHKYITNDYLTNNNTLSVFSYSPGLNMSKTINKSKQGQYFYFIVMASLDHQWLSQKNSSSILYRNIDKNYHFWQPSLNMNFYKSKQDHYEVQGYFYGSYYPSTPDIDQLVPIVDTTNRYNVTVGNPYLKVGRNLDGHYQMNINRSKNSSKSSYGLSVNLDYSSSHNGIIDSVVYDAAGKSIRYLLNGDGRRNLGIGANTRFSSKMGEKYQLQFKYSPSYNISTLPGFINGIQSTSRNTNWKNAFSASFIILEKFNTTLGETISSNKNSQAGAYGISPTIRNYTTSVNATYSITKKWSLSSNFDYQSNQAQTNSSTASIWNATSTFRFMNEMAELKFTAFDLLHENKNIVNFLNNNSIGTTVTNGLQQYFMLTFSYYPRKFGGKEGRRNNIRL</sequence>
<reference evidence="2 3" key="1">
    <citation type="submission" date="2016-10" db="EMBL/GenBank/DDBJ databases">
        <authorList>
            <person name="de Groot N.N."/>
        </authorList>
    </citation>
    <scope>NUCLEOTIDE SEQUENCE [LARGE SCALE GENOMIC DNA]</scope>
    <source>
        <strain evidence="2 3">Vu-144</strain>
    </source>
</reference>
<evidence type="ECO:0000313" key="2">
    <source>
        <dbReference type="EMBL" id="SDZ77508.1"/>
    </source>
</evidence>